<keyword evidence="2" id="KW-1185">Reference proteome</keyword>
<name>A0A5E4TY02_9BURK</name>
<evidence type="ECO:0000313" key="1">
    <source>
        <dbReference type="EMBL" id="VVD91454.1"/>
    </source>
</evidence>
<proteinExistence type="predicted"/>
<sequence>MKKSELAIAEPSLAPSHGSTIGDFSMFRGGEIQPNDARCVVTQDQLKAAVAADEARLRDTAVSACRGMLAEATESVERYAESHGKTVKAFGWVWEDDGSTGWEIELASMLCECPEHCRLNNAELAILVAKRMGLPAPLSSKRFSKPMSQKSITEVQRILAEHGKDGSTVAAATDIKRALTRTKRESPTEFLAAGCKLDGRLYKYRRRERAATGKPHNDLCIRIAGADVPLIAVLALRGISIGQFIAADAKALSQCAPEDLAERESSVRPARIAKSLRELQECVRQTAADHLALRTRTAEILSRNPFLPEGAAMASAFIQSRRP</sequence>
<accession>A0A5E4TY02</accession>
<dbReference type="AlphaFoldDB" id="A0A5E4TY02"/>
<evidence type="ECO:0000313" key="2">
    <source>
        <dbReference type="Proteomes" id="UP000343317"/>
    </source>
</evidence>
<dbReference type="RefSeq" id="WP_150620038.1">
    <property type="nucleotide sequence ID" value="NZ_CABPSM010000003.1"/>
</dbReference>
<organism evidence="1 2">
    <name type="scientific">Pandoraea horticolens</name>
    <dbReference type="NCBI Taxonomy" id="2508298"/>
    <lineage>
        <taxon>Bacteria</taxon>
        <taxon>Pseudomonadati</taxon>
        <taxon>Pseudomonadota</taxon>
        <taxon>Betaproteobacteria</taxon>
        <taxon>Burkholderiales</taxon>
        <taxon>Burkholderiaceae</taxon>
        <taxon>Pandoraea</taxon>
    </lineage>
</organism>
<dbReference type="EMBL" id="CABPSM010000003">
    <property type="protein sequence ID" value="VVD91454.1"/>
    <property type="molecule type" value="Genomic_DNA"/>
</dbReference>
<protein>
    <submittedName>
        <fullName evidence="1">Uncharacterized protein</fullName>
    </submittedName>
</protein>
<dbReference type="Proteomes" id="UP000343317">
    <property type="component" value="Unassembled WGS sequence"/>
</dbReference>
<reference evidence="1 2" key="1">
    <citation type="submission" date="2019-08" db="EMBL/GenBank/DDBJ databases">
        <authorList>
            <person name="Peeters C."/>
        </authorList>
    </citation>
    <scope>NUCLEOTIDE SEQUENCE [LARGE SCALE GENOMIC DNA]</scope>
    <source>
        <strain evidence="1 2">LMG 31112</strain>
    </source>
</reference>
<gene>
    <name evidence="1" type="ORF">PHO31112_01643</name>
</gene>